<comment type="caution">
    <text evidence="2">The sequence shown here is derived from an EMBL/GenBank/DDBJ whole genome shotgun (WGS) entry which is preliminary data.</text>
</comment>
<proteinExistence type="predicted"/>
<sequence length="154" mass="17336">MYYITLEFLTKHVRVLGPRTSDDFFNQLIDPYKQIALEDMDILNETIESTLESVTHRAGIVLQARIEEMEHAFPNTVMFMDPATLTQVCNSLTARKPNRFEFDCNVRIPWIVTWAGANTWNVIENAAGFAATTDDGGCCNHYRGALTDGLSITA</sequence>
<protein>
    <submittedName>
        <fullName evidence="2">Uncharacterized protein</fullName>
    </submittedName>
</protein>
<dbReference type="Proteomes" id="UP000482634">
    <property type="component" value="Unassembled WGS sequence"/>
</dbReference>
<evidence type="ECO:0000313" key="3">
    <source>
        <dbReference type="Proteomes" id="UP000480410"/>
    </source>
</evidence>
<gene>
    <name evidence="1" type="ORF">G3435_01955</name>
    <name evidence="2" type="ORF">G3436_10830</name>
</gene>
<keyword evidence="4" id="KW-1185">Reference proteome</keyword>
<evidence type="ECO:0000313" key="1">
    <source>
        <dbReference type="EMBL" id="NER59075.1"/>
    </source>
</evidence>
<dbReference type="EMBL" id="JAAHBU010000131">
    <property type="protein sequence ID" value="NER64301.1"/>
    <property type="molecule type" value="Genomic_DNA"/>
</dbReference>
<accession>A0A6M0CNE6</accession>
<dbReference type="EMBL" id="JAAHBV010000032">
    <property type="protein sequence ID" value="NER59075.1"/>
    <property type="molecule type" value="Genomic_DNA"/>
</dbReference>
<evidence type="ECO:0000313" key="4">
    <source>
        <dbReference type="Proteomes" id="UP000482634"/>
    </source>
</evidence>
<evidence type="ECO:0000313" key="2">
    <source>
        <dbReference type="EMBL" id="NER64301.1"/>
    </source>
</evidence>
<organism evidence="2 4">
    <name type="scientific">Pseudomonas brassicae</name>
    <dbReference type="NCBI Taxonomy" id="2708063"/>
    <lineage>
        <taxon>Bacteria</taxon>
        <taxon>Pseudomonadati</taxon>
        <taxon>Pseudomonadota</taxon>
        <taxon>Gammaproteobacteria</taxon>
        <taxon>Pseudomonadales</taxon>
        <taxon>Pseudomonadaceae</taxon>
        <taxon>Pseudomonas</taxon>
    </lineage>
</organism>
<dbReference type="Proteomes" id="UP000480410">
    <property type="component" value="Unassembled WGS sequence"/>
</dbReference>
<name>A0A6B3NTA1_9PSED</name>
<reference evidence="3 4" key="1">
    <citation type="submission" date="2020-02" db="EMBL/GenBank/DDBJ databases">
        <title>Broccoli isolated Pseudomonas sp.</title>
        <authorList>
            <person name="Fujikawa T."/>
            <person name="Sawada H."/>
        </authorList>
    </citation>
    <scope>NUCLEOTIDE SEQUENCE [LARGE SCALE GENOMIC DNA]</scope>
    <source>
        <strain evidence="2 4">MAFF212427</strain>
        <strain evidence="1 3">MAFF212428</strain>
    </source>
</reference>
<dbReference type="AlphaFoldDB" id="A0A6B3NTA1"/>
<accession>A0A6B3NTA1</accession>
<dbReference type="RefSeq" id="WP_163944634.1">
    <property type="nucleotide sequence ID" value="NZ_JAAHBU010000131.1"/>
</dbReference>